<sequence>MMQYELAVAFMAMDVVTGLLQAIKNRDVNSTKFRDGLFKKTGTIAVMVFGWLVDYAQNYVDLGFSIPIALTLCIAVIVMESISILENIGNLNPDLVKIVTPFLEKLNGKDNK</sequence>
<dbReference type="InterPro" id="IPR006480">
    <property type="entry name" value="Phage_holin_4_1"/>
</dbReference>
<name>A0A8S5T2Q3_9CAUD</name>
<evidence type="ECO:0000256" key="3">
    <source>
        <dbReference type="ARBA" id="ARBA00022989"/>
    </source>
</evidence>
<evidence type="ECO:0000313" key="6">
    <source>
        <dbReference type="EMBL" id="DAF57644.1"/>
    </source>
</evidence>
<feature type="transmembrane region" description="Helical" evidence="5">
    <location>
        <begin position="36"/>
        <end position="53"/>
    </location>
</feature>
<comment type="subcellular location">
    <subcellularLocation>
        <location evidence="1">Host membrane</location>
        <topology evidence="1">Multi-pass membrane protein</topology>
    </subcellularLocation>
</comment>
<keyword evidence="3 5" id="KW-1133">Transmembrane helix</keyword>
<dbReference type="EMBL" id="BK032736">
    <property type="protein sequence ID" value="DAF57644.1"/>
    <property type="molecule type" value="Genomic_DNA"/>
</dbReference>
<accession>A0A8S5T2Q3</accession>
<organism evidence="6">
    <name type="scientific">Podoviridae sp. ctpVv1</name>
    <dbReference type="NCBI Taxonomy" id="2827748"/>
    <lineage>
        <taxon>Viruses</taxon>
        <taxon>Duplodnaviria</taxon>
        <taxon>Heunggongvirae</taxon>
        <taxon>Uroviricota</taxon>
        <taxon>Caudoviricetes</taxon>
    </lineage>
</organism>
<proteinExistence type="predicted"/>
<keyword evidence="4 5" id="KW-0472">Membrane</keyword>
<dbReference type="NCBIfam" id="TIGR01593">
    <property type="entry name" value="holin_tox_secr"/>
    <property type="match status" value="1"/>
</dbReference>
<evidence type="ECO:0000256" key="5">
    <source>
        <dbReference type="SAM" id="Phobius"/>
    </source>
</evidence>
<feature type="transmembrane region" description="Helical" evidence="5">
    <location>
        <begin position="6"/>
        <end position="24"/>
    </location>
</feature>
<evidence type="ECO:0000256" key="4">
    <source>
        <dbReference type="ARBA" id="ARBA00023136"/>
    </source>
</evidence>
<dbReference type="GO" id="GO:0033644">
    <property type="term" value="C:host cell membrane"/>
    <property type="evidence" value="ECO:0007669"/>
    <property type="project" value="UniProtKB-SubCell"/>
</dbReference>
<evidence type="ECO:0000256" key="1">
    <source>
        <dbReference type="ARBA" id="ARBA00004301"/>
    </source>
</evidence>
<reference evidence="6" key="1">
    <citation type="journal article" date="2021" name="Proc. Natl. Acad. Sci. U.S.A.">
        <title>A Catalog of Tens of Thousands of Viruses from Human Metagenomes Reveals Hidden Associations with Chronic Diseases.</title>
        <authorList>
            <person name="Tisza M.J."/>
            <person name="Buck C.B."/>
        </authorList>
    </citation>
    <scope>NUCLEOTIDE SEQUENCE</scope>
    <source>
        <strain evidence="6">CtpVv1</strain>
    </source>
</reference>
<protein>
    <submittedName>
        <fullName evidence="6">Holin</fullName>
    </submittedName>
</protein>
<evidence type="ECO:0000256" key="2">
    <source>
        <dbReference type="ARBA" id="ARBA00022692"/>
    </source>
</evidence>
<keyword evidence="2 5" id="KW-0812">Transmembrane</keyword>
<dbReference type="Pfam" id="PF05105">
    <property type="entry name" value="Phage_holin_4_1"/>
    <property type="match status" value="1"/>
</dbReference>
<feature type="transmembrane region" description="Helical" evidence="5">
    <location>
        <begin position="59"/>
        <end position="79"/>
    </location>
</feature>